<dbReference type="Gene3D" id="1.10.3450.20">
    <property type="match status" value="1"/>
</dbReference>
<evidence type="ECO:0000256" key="4">
    <source>
        <dbReference type="ARBA" id="ARBA00023010"/>
    </source>
</evidence>
<feature type="compositionally biased region" description="Low complexity" evidence="8">
    <location>
        <begin position="268"/>
        <end position="292"/>
    </location>
</feature>
<sequence>MPAATRSRRAQGPSAVRQTEHSLASSTSSSFAQVLPSSRNNNQNNMEALPSIYDTFADIFFQSQPQDDVDGVDSTEELLHPEHGTALQYAEACKARVLASASQRNEGAFGRGLTQGEYDDEVMMDGNGERDELEDDVDAAQWNLEYNTWLILHRLSIERTATRKRKLSGEPVPTPSTNPYHPALLRASDVLAQSSSLRELDIVRQWLQSILDPYQSQPLLLSNGQSNAPNSRMTTRRDATANIVEVRKGYWTFTKNALRAAKRTGQIPPSNSTTAGSSSGSGGITPSSSFHSGPGSSLFGGIRKSGVGIGGGAGSSLVGQKLLRTMDPDAPCRPGEGELAPEDMAYERAFLRSLFLLVRAGKLGDALELCVEADRPWRAASLRGALPYFDPQLVSGTGTDQQYDPANLPKAPQGNRNRALWKATARKLAGTKSLDPYERALYGALSGSLEPVLECCSESWEEAVWAYVNAKLEAGVESGLRKSVFAQRGPSAATIRVKQELFDDDEMDDKSNGASRRPDGESESGDEARRARVTAASRLGLGAGNDLTLRPSEDESALDNMDMEAVFEHVDARVDKASNSDLSGNAFRAVQRVIITGDVRNLLVVFDENIDEYQQTISPRMYARYVRFFAHVVLYLRSLRDAWIASSQPANGFDGEVEGEALGPLLLPEPTCDNIIREYIQVLRETRQSDRLVALYSSTLLEKAAGVVQYAAYLLSLDPSTSSEARSRALARAAESHLNLGAVARRTVELIFSENLPHFLPSLGQAQAELGMLAQNPAIDLSAVAAAVEAPNRSDLLAPYERQLLHGLEWLTFSEETYGNAVVRCNEFVRLLLASGRLAAARQAVKQLPPVVMVQLGSLDVNEDIDIDGRVQSYAEDAEWEAAQDRVSMSRRLGHVEHLECLSWGNLFDALDAYHDYLRLVGEREKYKSSTAKQTEFAGALSGAVDNAERAIKAVLEGDWLRFNLVGDEPENYAARTSEYKRIRQLFIPELVFNLHFMLFDSRDTVSDALARALTLPNLIADASHALWQDFIPATRQADVDPETTVEVVKYPVSNRLPEYLEAVRQAELVALESLGPDPFQSALLVSEDVDVEEMS</sequence>
<dbReference type="Proteomes" id="UP001176517">
    <property type="component" value="Unassembled WGS sequence"/>
</dbReference>
<keyword evidence="1 7" id="KW-0813">Transport</keyword>
<keyword evidence="5 7" id="KW-0906">Nuclear pore complex</keyword>
<dbReference type="GO" id="GO:0000973">
    <property type="term" value="P:post-transcriptional tethering of RNA polymerase II gene DNA at nuclear periphery"/>
    <property type="evidence" value="ECO:0007669"/>
    <property type="project" value="TreeGrafter"/>
</dbReference>
<keyword evidence="10" id="KW-1185">Reference proteome</keyword>
<evidence type="ECO:0000313" key="9">
    <source>
        <dbReference type="EMBL" id="KAK0553540.1"/>
    </source>
</evidence>
<evidence type="ECO:0000256" key="7">
    <source>
        <dbReference type="RuleBase" id="RU365072"/>
    </source>
</evidence>
<evidence type="ECO:0000256" key="3">
    <source>
        <dbReference type="ARBA" id="ARBA00022927"/>
    </source>
</evidence>
<feature type="compositionally biased region" description="Basic and acidic residues" evidence="8">
    <location>
        <begin position="516"/>
        <end position="530"/>
    </location>
</feature>
<dbReference type="GO" id="GO:0006606">
    <property type="term" value="P:protein import into nucleus"/>
    <property type="evidence" value="ECO:0007669"/>
    <property type="project" value="TreeGrafter"/>
</dbReference>
<dbReference type="GO" id="GO:0031080">
    <property type="term" value="C:nuclear pore outer ring"/>
    <property type="evidence" value="ECO:0007669"/>
    <property type="project" value="TreeGrafter"/>
</dbReference>
<comment type="function">
    <text evidence="7">Functions as a component of the nuclear pore complex (NPC).</text>
</comment>
<dbReference type="Gene3D" id="1.20.190.50">
    <property type="match status" value="1"/>
</dbReference>
<keyword evidence="7" id="KW-0472">Membrane</keyword>
<dbReference type="AlphaFoldDB" id="A0AAN6GU02"/>
<keyword evidence="3" id="KW-0653">Protein transport</keyword>
<dbReference type="InterPro" id="IPR007252">
    <property type="entry name" value="Nup84/Nup107"/>
</dbReference>
<comment type="similarity">
    <text evidence="7">Belongs to the nucleoporin Nup84/Nup107 family.</text>
</comment>
<proteinExistence type="inferred from homology"/>
<keyword evidence="6 7" id="KW-0539">Nucleus</keyword>
<reference evidence="9" key="1">
    <citation type="journal article" date="2023" name="PhytoFront">
        <title>Draft Genome Resources of Seven Strains of Tilletia horrida, Causal Agent of Kernel Smut of Rice.</title>
        <authorList>
            <person name="Khanal S."/>
            <person name="Antony Babu S."/>
            <person name="Zhou X.G."/>
        </authorList>
    </citation>
    <scope>NUCLEOTIDE SEQUENCE</scope>
    <source>
        <strain evidence="9">TX6</strain>
    </source>
</reference>
<gene>
    <name evidence="9" type="primary">NUP84</name>
    <name evidence="9" type="ORF">OC846_002461</name>
</gene>
<evidence type="ECO:0000256" key="6">
    <source>
        <dbReference type="ARBA" id="ARBA00023242"/>
    </source>
</evidence>
<keyword evidence="4 7" id="KW-0811">Translocation</keyword>
<evidence type="ECO:0000256" key="1">
    <source>
        <dbReference type="ARBA" id="ARBA00022448"/>
    </source>
</evidence>
<protein>
    <recommendedName>
        <fullName evidence="7">Nuclear pore complex protein</fullName>
    </recommendedName>
</protein>
<dbReference type="GO" id="GO:0031965">
    <property type="term" value="C:nuclear membrane"/>
    <property type="evidence" value="ECO:0007669"/>
    <property type="project" value="UniProtKB-SubCell"/>
</dbReference>
<organism evidence="9 10">
    <name type="scientific">Tilletia horrida</name>
    <dbReference type="NCBI Taxonomy" id="155126"/>
    <lineage>
        <taxon>Eukaryota</taxon>
        <taxon>Fungi</taxon>
        <taxon>Dikarya</taxon>
        <taxon>Basidiomycota</taxon>
        <taxon>Ustilaginomycotina</taxon>
        <taxon>Exobasidiomycetes</taxon>
        <taxon>Tilletiales</taxon>
        <taxon>Tilletiaceae</taxon>
        <taxon>Tilletia</taxon>
    </lineage>
</organism>
<dbReference type="PANTHER" id="PTHR13003">
    <property type="entry name" value="NUP107-RELATED"/>
    <property type="match status" value="1"/>
</dbReference>
<name>A0AAN6GU02_9BASI</name>
<evidence type="ECO:0000313" key="10">
    <source>
        <dbReference type="Proteomes" id="UP001176517"/>
    </source>
</evidence>
<comment type="subcellular location">
    <subcellularLocation>
        <location evidence="7">Nucleus</location>
        <location evidence="7">Nuclear pore complex</location>
    </subcellularLocation>
    <subcellularLocation>
        <location evidence="7">Nucleus membrane</location>
    </subcellularLocation>
</comment>
<feature type="region of interest" description="Disordered" evidence="8">
    <location>
        <begin position="496"/>
        <end position="531"/>
    </location>
</feature>
<feature type="compositionally biased region" description="Polar residues" evidence="8">
    <location>
        <begin position="31"/>
        <end position="46"/>
    </location>
</feature>
<dbReference type="EMBL" id="JAPDMZ010000049">
    <property type="protein sequence ID" value="KAK0553540.1"/>
    <property type="molecule type" value="Genomic_DNA"/>
</dbReference>
<evidence type="ECO:0000256" key="2">
    <source>
        <dbReference type="ARBA" id="ARBA00022816"/>
    </source>
</evidence>
<dbReference type="GO" id="GO:0006406">
    <property type="term" value="P:mRNA export from nucleus"/>
    <property type="evidence" value="ECO:0007669"/>
    <property type="project" value="TreeGrafter"/>
</dbReference>
<dbReference type="GO" id="GO:0017056">
    <property type="term" value="F:structural constituent of nuclear pore"/>
    <property type="evidence" value="ECO:0007669"/>
    <property type="project" value="UniProtKB-UniRule"/>
</dbReference>
<evidence type="ECO:0000256" key="5">
    <source>
        <dbReference type="ARBA" id="ARBA00023132"/>
    </source>
</evidence>
<keyword evidence="2" id="KW-0509">mRNA transport</keyword>
<accession>A0AAN6GU02</accession>
<feature type="region of interest" description="Disordered" evidence="8">
    <location>
        <begin position="261"/>
        <end position="292"/>
    </location>
</feature>
<dbReference type="PANTHER" id="PTHR13003:SF2">
    <property type="entry name" value="NUCLEAR PORE COMPLEX PROTEIN NUP107"/>
    <property type="match status" value="1"/>
</dbReference>
<comment type="subunit">
    <text evidence="7">Part of the nuclear pore complex (NPC).</text>
</comment>
<dbReference type="Pfam" id="PF04121">
    <property type="entry name" value="Nup84_Nup100"/>
    <property type="match status" value="1"/>
</dbReference>
<comment type="caution">
    <text evidence="9">The sequence shown here is derived from an EMBL/GenBank/DDBJ whole genome shotgun (WGS) entry which is preliminary data.</text>
</comment>
<evidence type="ECO:0000256" key="8">
    <source>
        <dbReference type="SAM" id="MobiDB-lite"/>
    </source>
</evidence>
<feature type="region of interest" description="Disordered" evidence="8">
    <location>
        <begin position="1"/>
        <end position="46"/>
    </location>
</feature>